<accession>A0AAV6U3E9</accession>
<feature type="compositionally biased region" description="Polar residues" evidence="1">
    <location>
        <begin position="1222"/>
        <end position="1244"/>
    </location>
</feature>
<feature type="domain" description="Spidroin N-terminal" evidence="3">
    <location>
        <begin position="41"/>
        <end position="152"/>
    </location>
</feature>
<feature type="region of interest" description="Disordered" evidence="1">
    <location>
        <begin position="1015"/>
        <end position="1070"/>
    </location>
</feature>
<feature type="compositionally biased region" description="Low complexity" evidence="1">
    <location>
        <begin position="1020"/>
        <end position="1070"/>
    </location>
</feature>
<feature type="region of interest" description="Disordered" evidence="1">
    <location>
        <begin position="820"/>
        <end position="844"/>
    </location>
</feature>
<keyword evidence="5" id="KW-1185">Reference proteome</keyword>
<dbReference type="InterPro" id="IPR038243">
    <property type="entry name" value="Spidroin_N_sf"/>
</dbReference>
<feature type="region of interest" description="Disordered" evidence="1">
    <location>
        <begin position="155"/>
        <end position="284"/>
    </location>
</feature>
<feature type="compositionally biased region" description="Pro residues" evidence="1">
    <location>
        <begin position="664"/>
        <end position="676"/>
    </location>
</feature>
<dbReference type="InterPro" id="IPR043070">
    <property type="entry name" value="Spidroin_repeat"/>
</dbReference>
<feature type="region of interest" description="Disordered" evidence="1">
    <location>
        <begin position="1220"/>
        <end position="1244"/>
    </location>
</feature>
<dbReference type="Gene3D" id="1.10.274.70">
    <property type="match status" value="1"/>
</dbReference>
<feature type="compositionally biased region" description="Low complexity" evidence="1">
    <location>
        <begin position="732"/>
        <end position="741"/>
    </location>
</feature>
<dbReference type="Gene3D" id="1.10.274.60">
    <property type="entry name" value="Spidroin, repetitive domain"/>
    <property type="match status" value="1"/>
</dbReference>
<evidence type="ECO:0000256" key="2">
    <source>
        <dbReference type="SAM" id="SignalP"/>
    </source>
</evidence>
<feature type="signal peptide" evidence="2">
    <location>
        <begin position="1"/>
        <end position="35"/>
    </location>
</feature>
<feature type="compositionally biased region" description="Low complexity" evidence="1">
    <location>
        <begin position="191"/>
        <end position="216"/>
    </location>
</feature>
<feature type="compositionally biased region" description="Low complexity" evidence="1">
    <location>
        <begin position="262"/>
        <end position="271"/>
    </location>
</feature>
<dbReference type="InterPro" id="IPR031913">
    <property type="entry name" value="Spidroin_N"/>
</dbReference>
<dbReference type="Proteomes" id="UP000827092">
    <property type="component" value="Unassembled WGS sequence"/>
</dbReference>
<organism evidence="4 5">
    <name type="scientific">Oedothorax gibbosus</name>
    <dbReference type="NCBI Taxonomy" id="931172"/>
    <lineage>
        <taxon>Eukaryota</taxon>
        <taxon>Metazoa</taxon>
        <taxon>Ecdysozoa</taxon>
        <taxon>Arthropoda</taxon>
        <taxon>Chelicerata</taxon>
        <taxon>Arachnida</taxon>
        <taxon>Araneae</taxon>
        <taxon>Araneomorphae</taxon>
        <taxon>Entelegynae</taxon>
        <taxon>Araneoidea</taxon>
        <taxon>Linyphiidae</taxon>
        <taxon>Erigoninae</taxon>
        <taxon>Oedothorax</taxon>
    </lineage>
</organism>
<feature type="compositionally biased region" description="Polar residues" evidence="1">
    <location>
        <begin position="245"/>
        <end position="261"/>
    </location>
</feature>
<protein>
    <recommendedName>
        <fullName evidence="3">Spidroin N-terminal domain-containing protein</fullName>
    </recommendedName>
</protein>
<feature type="chain" id="PRO_5043944426" description="Spidroin N-terminal domain-containing protein" evidence="2">
    <location>
        <begin position="36"/>
        <end position="1300"/>
    </location>
</feature>
<feature type="compositionally biased region" description="Low complexity" evidence="1">
    <location>
        <begin position="831"/>
        <end position="844"/>
    </location>
</feature>
<feature type="compositionally biased region" description="Gly residues" evidence="1">
    <location>
        <begin position="426"/>
        <end position="435"/>
    </location>
</feature>
<feature type="compositionally biased region" description="Gly residues" evidence="1">
    <location>
        <begin position="408"/>
        <end position="417"/>
    </location>
</feature>
<comment type="caution">
    <text evidence="4">The sequence shown here is derived from an EMBL/GenBank/DDBJ whole genome shotgun (WGS) entry which is preliminary data.</text>
</comment>
<dbReference type="Pfam" id="PF16763">
    <property type="entry name" value="Spidroin_N"/>
    <property type="match status" value="1"/>
</dbReference>
<evidence type="ECO:0000256" key="1">
    <source>
        <dbReference type="SAM" id="MobiDB-lite"/>
    </source>
</evidence>
<feature type="compositionally biased region" description="Polar residues" evidence="1">
    <location>
        <begin position="297"/>
        <end position="313"/>
    </location>
</feature>
<feature type="compositionally biased region" description="Low complexity" evidence="1">
    <location>
        <begin position="638"/>
        <end position="663"/>
    </location>
</feature>
<proteinExistence type="predicted"/>
<feature type="compositionally biased region" description="Low complexity" evidence="1">
    <location>
        <begin position="677"/>
        <end position="687"/>
    </location>
</feature>
<feature type="region of interest" description="Disordered" evidence="1">
    <location>
        <begin position="635"/>
        <end position="748"/>
    </location>
</feature>
<sequence>MRYSFIPDMARRPTMRFAVFVLLIACSQFLGPADAAADVCVWCNNVSAQNFMSCLYNKLRSSPIFNAVSQDILDDMRNSLLAASMAMTRTPDNMKSKIMRGAMAGEITSMIFSSGYPIGPSYSEAMKLSESCYAMTTGASAQTFVSEVGKKVQDMLRDPGSSSAVAVAQSSQPDPYSTNTQNFNAPQNFPQSQSGSAASASYNQPQNQFSPNQQPLQGGGPLGNNNPGQFANNQPISFNDPRQFYPTNQYGPIGNGPQNAFTSSATSASGGPNNQANQFGNAPINNNFGAGASAASVTGNGPQSSVIQGVDPSSGNAGYPDYSSAAAAASSASNPGYNPISSTNGFNGAGNQPNTAAAAAASSAFPSNSDPQFPIGPGLYQVPDPNTAFAQSGPGGPLGPNGPFGPRLPGGPGGPNGPLGPNGPFGPRGPGGPLGPNGPLGPRGPFGPGGPRLPTKPPVILPTTPTVPVPTITIPTFTVPEITSPATTPSPLTTPQSTADSPKACAMKFAETLYVNLVQDNRFSCAFGANTPHDLAVTAASVAIAQGFASSGFPDLSGEASNYAGNQVDQLSPGASTEAYAEKVSKSAMAPLYKYQALNGNCIAPANNMGQIILSVLPAISNALATDKNSKPDISALAIPNQPQSSSAASSAIAQSFPNQQAPNPIPINAPQPPQAPNVATAVAQAQSFPVGSRPLNGNPNQIPIGDPQITQASPTKRPLRRIKVPGRQRPSSAASSASAADGTRPQQYQYNYRNNPAYLRSRPNSAASAAAASTGPQQYPLALRNGQSFLPSNSAAAAAAAANNQPTPVQRKRLLKIPGNGTLDPNDPGVTVPTITTPTSPTVTVSTIKTPTLAPQGPIIIQPGGGNRFPFSQFTPQNAPTNAASAAAASSNAGQLQPQFPFGFNPAFPQSLYPNIPNYGSPITGPQSQPQVPFGSNPLFPGSPFSQGPQSQYPYGPNYAASQPSQQSPYLQNLAFYGPQAQSGGPNAAAAAASAISGGNPYGPLFPQNVPIGGGYLQSTPSTGTTPDSTATTASDSATTFADTSASTTPVATTPAPTTPTPGASTTPSVISNLPTVIPPGGQGPNVATATATAGSNPIIDTSDPATLAQLQTLMQAAMDSTTPTGFDFDNLIAAVSSVASDAQDSTPDADPTDTVMQTYLTAIVALAMDLQNTKFPPRASAPPPPVANNIGYPQNNAASSAAASSYAFGGNIPATPYQAPVQNAQPSNGFYNGNPNLAQNGYQQSENRYPQYAGNNYNTNAASASGFGGQQSGYPQYAGNNYNVNSASASSSANAYNG</sequence>
<feature type="region of interest" description="Disordered" evidence="1">
    <location>
        <begin position="360"/>
        <end position="467"/>
    </location>
</feature>
<feature type="compositionally biased region" description="Polar residues" evidence="1">
    <location>
        <begin position="272"/>
        <end position="284"/>
    </location>
</feature>
<feature type="region of interest" description="Disordered" evidence="1">
    <location>
        <begin position="919"/>
        <end position="967"/>
    </location>
</feature>
<evidence type="ECO:0000313" key="5">
    <source>
        <dbReference type="Proteomes" id="UP000827092"/>
    </source>
</evidence>
<evidence type="ECO:0000313" key="4">
    <source>
        <dbReference type="EMBL" id="KAG8178457.1"/>
    </source>
</evidence>
<name>A0AAV6U3E9_9ARAC</name>
<reference evidence="4 5" key="1">
    <citation type="journal article" date="2022" name="Nat. Ecol. Evol.">
        <title>A masculinizing supergene underlies an exaggerated male reproductive morph in a spider.</title>
        <authorList>
            <person name="Hendrickx F."/>
            <person name="De Corte Z."/>
            <person name="Sonet G."/>
            <person name="Van Belleghem S.M."/>
            <person name="Kostlbacher S."/>
            <person name="Vangestel C."/>
        </authorList>
    </citation>
    <scope>NUCLEOTIDE SEQUENCE [LARGE SCALE GENOMIC DNA]</scope>
    <source>
        <strain evidence="4">W744_W776</strain>
    </source>
</reference>
<feature type="compositionally biased region" description="Basic residues" evidence="1">
    <location>
        <begin position="718"/>
        <end position="727"/>
    </location>
</feature>
<feature type="compositionally biased region" description="Pro residues" evidence="1">
    <location>
        <begin position="454"/>
        <end position="467"/>
    </location>
</feature>
<feature type="compositionally biased region" description="Polar residues" evidence="1">
    <location>
        <begin position="945"/>
        <end position="954"/>
    </location>
</feature>
<dbReference type="EMBL" id="JAFNEN010000695">
    <property type="protein sequence ID" value="KAG8178457.1"/>
    <property type="molecule type" value="Genomic_DNA"/>
</dbReference>
<keyword evidence="2" id="KW-0732">Signal</keyword>
<evidence type="ECO:0000259" key="3">
    <source>
        <dbReference type="Pfam" id="PF16763"/>
    </source>
</evidence>
<feature type="compositionally biased region" description="Polar residues" evidence="1">
    <location>
        <begin position="173"/>
        <end position="190"/>
    </location>
</feature>
<feature type="region of interest" description="Disordered" evidence="1">
    <location>
        <begin position="294"/>
        <end position="313"/>
    </location>
</feature>
<gene>
    <name evidence="4" type="ORF">JTE90_026556</name>
</gene>
<feature type="compositionally biased region" description="Low complexity" evidence="1">
    <location>
        <begin position="161"/>
        <end position="172"/>
    </location>
</feature>